<feature type="region of interest" description="Disordered" evidence="1">
    <location>
        <begin position="752"/>
        <end position="773"/>
    </location>
</feature>
<reference evidence="2 3" key="1">
    <citation type="submission" date="2018-02" db="EMBL/GenBank/DDBJ databases">
        <title>Genome sequence of the basidiomycete white-rot fungus Phlebia centrifuga.</title>
        <authorList>
            <person name="Granchi Z."/>
            <person name="Peng M."/>
            <person name="de Vries R.P."/>
            <person name="Hilden K."/>
            <person name="Makela M.R."/>
            <person name="Grigoriev I."/>
            <person name="Riley R."/>
        </authorList>
    </citation>
    <scope>NUCLEOTIDE SEQUENCE [LARGE SCALE GENOMIC DNA]</scope>
    <source>
        <strain evidence="2 3">FBCC195</strain>
    </source>
</reference>
<dbReference type="STRING" id="98765.A0A2R6PNC3"/>
<dbReference type="PANTHER" id="PTHR46579">
    <property type="entry name" value="F5/8 TYPE C DOMAIN-CONTAINING PROTEIN-RELATED"/>
    <property type="match status" value="1"/>
</dbReference>
<accession>A0A2R6PNC3</accession>
<name>A0A2R6PNC3_9APHY</name>
<comment type="caution">
    <text evidence="2">The sequence shown here is derived from an EMBL/GenBank/DDBJ whole genome shotgun (WGS) entry which is preliminary data.</text>
</comment>
<evidence type="ECO:0000313" key="3">
    <source>
        <dbReference type="Proteomes" id="UP000186601"/>
    </source>
</evidence>
<dbReference type="PANTHER" id="PTHR46579:SF2">
    <property type="entry name" value="C2H2-TYPE DOMAIN-CONTAINING PROTEIN"/>
    <property type="match status" value="1"/>
</dbReference>
<gene>
    <name evidence="2" type="ORF">PHLCEN_2v4598</name>
</gene>
<dbReference type="InterPro" id="IPR004242">
    <property type="entry name" value="Transposase_21"/>
</dbReference>
<evidence type="ECO:0000313" key="2">
    <source>
        <dbReference type="EMBL" id="PSR93880.1"/>
    </source>
</evidence>
<evidence type="ECO:0008006" key="4">
    <source>
        <dbReference type="Google" id="ProtNLM"/>
    </source>
</evidence>
<protein>
    <recommendedName>
        <fullName evidence="4">SAP domain-containing protein</fullName>
    </recommendedName>
</protein>
<dbReference type="Proteomes" id="UP000186601">
    <property type="component" value="Unassembled WGS sequence"/>
</dbReference>
<organism evidence="2 3">
    <name type="scientific">Hermanssonia centrifuga</name>
    <dbReference type="NCBI Taxonomy" id="98765"/>
    <lineage>
        <taxon>Eukaryota</taxon>
        <taxon>Fungi</taxon>
        <taxon>Dikarya</taxon>
        <taxon>Basidiomycota</taxon>
        <taxon>Agaricomycotina</taxon>
        <taxon>Agaricomycetes</taxon>
        <taxon>Polyporales</taxon>
        <taxon>Meruliaceae</taxon>
        <taxon>Hermanssonia</taxon>
    </lineage>
</organism>
<keyword evidence="3" id="KW-1185">Reference proteome</keyword>
<dbReference type="Pfam" id="PF02992">
    <property type="entry name" value="Transposase_21"/>
    <property type="match status" value="1"/>
</dbReference>
<dbReference type="OrthoDB" id="3269001at2759"/>
<dbReference type="EMBL" id="MLYV02000467">
    <property type="protein sequence ID" value="PSR93880.1"/>
    <property type="molecule type" value="Genomic_DNA"/>
</dbReference>
<feature type="compositionally biased region" description="Low complexity" evidence="1">
    <location>
        <begin position="752"/>
        <end position="762"/>
    </location>
</feature>
<evidence type="ECO:0000256" key="1">
    <source>
        <dbReference type="SAM" id="MobiDB-lite"/>
    </source>
</evidence>
<dbReference type="AlphaFoldDB" id="A0A2R6PNC3"/>
<sequence length="945" mass="107127">MEYLAHQRQARAYGNIEQVNDLTPLEHQNEGALVVPLADPSDIPRSFDKDGLKETGTKKVRSVQDRVNIDKLVSIGEERSKRHLQVAVVPTNQLIFRTPPSPFADSPPCTDDTSSPINSGPYALEYNRTENVAILEHEAWLLKALTDVDAILASDRPAVLPLKKSLVDSLQREIEWVEKLKVDEWHCRQDLQRRAREMVKEGKITVIDTGMEATSVLADIPHNVEPIITALDLKPEALGFCCCSKCFKIYPVDDFPEYCTGREAHDSPPCMRALGRDVRINGQNRIHARRRFLYHDLTKWMGRLLCRPGMEDLLDRDVFDTGAKPGELLDIWDGYILRNFKGDDQRLFVRKTKNGEGHYVFGLNMDGFNPFGNKHAGRKASCGAMYMVCLNLPPELRYRPENIFLVGVIPGPHHPSLTQINHMLRPLVDDLLRFWHRGVYYSRTHLSSKGRLVRCALVPVICDLPAARQLMAFGSHSSKHFCCYCGLFHDDIDNLDMSTWPPGIQTREEYVCLAEQWKAASTKEQQNLFEKHGVRYSELLRLPYWDPLKFVVIDSMHSLFMTNLKHHCRVLWGMNVKVEEDKPQKQKNPARAPDDYVMHAAWDTVRRGSIQDMESLKIAVLKQVSREANLPIGGKKTKLINQLQEFRTARGWITDHGVPVQPRPLKPKGKDPVTHDELLDGHRFLASAKSKKSVIQSLRAETLKALAASFGPTFSDFSGLGSGNTKMTKDMLAERLLQWRDKHMQNAGLTMSSGSSFAPHSSATEPSTVPLKHAGADGPKVIVGREILQEVQKDILNMSLPSWIGRVPHDLGSASVGSLSADQWRTACTVNLVTSLVRLWGPLDETSREQQMLRNFMDLVAATKLANMRIVTTESIDEYHRRMLSYLKGIAELYPNNSLLPYHHMSLHITSFLRAFGPTHGWRCFPFERYNYLLQTINTNSKFGE</sequence>
<proteinExistence type="predicted"/>